<gene>
    <name evidence="2" type="ORF">C7A10_25860</name>
    <name evidence="1" type="ORF">PFLmoz3_06290</name>
</gene>
<reference evidence="2 4" key="2">
    <citation type="submission" date="2018-03" db="EMBL/GenBank/DDBJ databases">
        <title>Blue discolouration in mozzarella cheese caused by Pseudomonas fluorescens.</title>
        <authorList>
            <person name="Chiesa F."/>
            <person name="Dalmasso A."/>
            <person name="Lomonaco S."/>
        </authorList>
    </citation>
    <scope>NUCLEOTIDE SEQUENCE [LARGE SCALE GENOMIC DNA]</scope>
    <source>
        <strain evidence="2 4">11293</strain>
    </source>
</reference>
<dbReference type="Proteomes" id="UP000239731">
    <property type="component" value="Unassembled WGS sequence"/>
</dbReference>
<proteinExistence type="predicted"/>
<protein>
    <submittedName>
        <fullName evidence="1">Uncharacterized protein</fullName>
    </submittedName>
</protein>
<organism evidence="1 3">
    <name type="scientific">Pseudomonas fluorescens</name>
    <dbReference type="NCBI Taxonomy" id="294"/>
    <lineage>
        <taxon>Bacteria</taxon>
        <taxon>Pseudomonadati</taxon>
        <taxon>Pseudomonadota</taxon>
        <taxon>Gammaproteobacteria</taxon>
        <taxon>Pseudomonadales</taxon>
        <taxon>Pseudomonadaceae</taxon>
        <taxon>Pseudomonas</taxon>
    </lineage>
</organism>
<sequence>MALGKKLVTEQGFDGSVDTLGRWMAHHIAELIQEAESANDDARPVKMASVREAVLALWSHRHALPNGRSPFVGMEPIFNALESLNPDTPHFRYFSTSSAPDTSDEESEEVQKYVEMAKAVDRASKIIVNFCISEAAQRALDSSKEWVQLASNAEADEGLDITLIRIIADRSDLMKAPNPATTRRRILNDRKQKLEALLIGASVVLESIDAQLGELPPGDKDDLDDSEIILKLIGD</sequence>
<reference evidence="1 3" key="1">
    <citation type="submission" date="2015-05" db="EMBL/GenBank/DDBJ databases">
        <title>A genomic and transcriptomic approach to investigate the blue pigment phenotype in Pseudomonas fluorescens.</title>
        <authorList>
            <person name="Andreani N.A."/>
            <person name="Cardazzo B."/>
        </authorList>
    </citation>
    <scope>NUCLEOTIDE SEQUENCE [LARGE SCALE GENOMIC DNA]</scope>
    <source>
        <strain evidence="1 3">Ps_22</strain>
    </source>
</reference>
<dbReference type="AlphaFoldDB" id="A0A120FW01"/>
<evidence type="ECO:0000313" key="1">
    <source>
        <dbReference type="EMBL" id="KWV69174.1"/>
    </source>
</evidence>
<dbReference type="EMBL" id="LCYA01000323">
    <property type="protein sequence ID" value="KWV69174.1"/>
    <property type="molecule type" value="Genomic_DNA"/>
</dbReference>
<evidence type="ECO:0000313" key="2">
    <source>
        <dbReference type="EMBL" id="PRW86031.1"/>
    </source>
</evidence>
<comment type="caution">
    <text evidence="1">The sequence shown here is derived from an EMBL/GenBank/DDBJ whole genome shotgun (WGS) entry which is preliminary data.</text>
</comment>
<dbReference type="PATRIC" id="fig|294.194.peg.7002"/>
<dbReference type="EMBL" id="PVUH01000022">
    <property type="protein sequence ID" value="PRW86031.1"/>
    <property type="molecule type" value="Genomic_DNA"/>
</dbReference>
<dbReference type="Proteomes" id="UP000061348">
    <property type="component" value="Unassembled WGS sequence"/>
</dbReference>
<name>A0A120FW01_PSEFL</name>
<evidence type="ECO:0000313" key="4">
    <source>
        <dbReference type="Proteomes" id="UP000239731"/>
    </source>
</evidence>
<dbReference type="NCBIfam" id="NF041817">
    <property type="entry name" value="Avs3b"/>
    <property type="match status" value="1"/>
</dbReference>
<dbReference type="RefSeq" id="WP_060765483.1">
    <property type="nucleotide sequence ID" value="NZ_LCYA01000323.1"/>
</dbReference>
<accession>A0A120FW01</accession>
<evidence type="ECO:0000313" key="3">
    <source>
        <dbReference type="Proteomes" id="UP000061348"/>
    </source>
</evidence>